<dbReference type="EMBL" id="MU004420">
    <property type="protein sequence ID" value="KAF2651648.1"/>
    <property type="molecule type" value="Genomic_DNA"/>
</dbReference>
<accession>A0A6A6SYS6</accession>
<keyword evidence="2" id="KW-0677">Repeat</keyword>
<dbReference type="PANTHER" id="PTHR44019:SF8">
    <property type="entry name" value="POC1 CENTRIOLAR PROTEIN HOMOLOG"/>
    <property type="match status" value="1"/>
</dbReference>
<dbReference type="PANTHER" id="PTHR44019">
    <property type="entry name" value="WD REPEAT-CONTAINING PROTEIN 55"/>
    <property type="match status" value="1"/>
</dbReference>
<dbReference type="InterPro" id="IPR015943">
    <property type="entry name" value="WD40/YVTN_repeat-like_dom_sf"/>
</dbReference>
<dbReference type="Proteomes" id="UP000799324">
    <property type="component" value="Unassembled WGS sequence"/>
</dbReference>
<sequence length="458" mass="50779">MGSYAESLTPTTTTGTGTARPSIQESDAPLFDDGRSAVSGARTRDSEQNGRPKLVYQRDCPKVSPPFSISSSGKDRAWTLSQNGRYLAFDQGDGNLLLWDLKEKTLLPLHPFYVEASGKGNTSDWAVTCIGFDVPSRRIATGHWNGYYTVWDFDGKILQQAVIPILMDEKDRLTWIGFTDALFPNALLVFQRRRLARMVDYVDLTNVEWIGATDSVSMRCKKQISVSIVGPILAFQRWYGAPDIHVVNLKSGSTIAQIKLEPEAKISKASKKAPLLPFVLRQPMEEEKWLKRLAPHVPAVLSHDARSIAFVNTVTEPHKVVFYDLKDRREVWKFDCFDGEYANLAFSLDKRYLAATRLASDGGDVRIWDCETGHTQTLTITGSPDVKGLVFSEAGALLGLGKPKGDQEGKVEVYEIASPEVVRECVENNIAQGRFSVDGFMGTRQNILPGLTVSLVGK</sequence>
<protein>
    <submittedName>
        <fullName evidence="4">Tricorn protease domain 2-containing protein</fullName>
    </submittedName>
</protein>
<dbReference type="GO" id="GO:0008233">
    <property type="term" value="F:peptidase activity"/>
    <property type="evidence" value="ECO:0007669"/>
    <property type="project" value="UniProtKB-KW"/>
</dbReference>
<dbReference type="Gene3D" id="2.130.10.10">
    <property type="entry name" value="YVTN repeat-like/Quinoprotein amine dehydrogenase"/>
    <property type="match status" value="2"/>
</dbReference>
<keyword evidence="4" id="KW-0378">Hydrolase</keyword>
<proteinExistence type="predicted"/>
<feature type="region of interest" description="Disordered" evidence="3">
    <location>
        <begin position="1"/>
        <end position="53"/>
    </location>
</feature>
<name>A0A6A6SYS6_9PLEO</name>
<gene>
    <name evidence="4" type="ORF">K491DRAFT_696243</name>
</gene>
<evidence type="ECO:0000313" key="4">
    <source>
        <dbReference type="EMBL" id="KAF2651648.1"/>
    </source>
</evidence>
<evidence type="ECO:0000256" key="1">
    <source>
        <dbReference type="ARBA" id="ARBA00022574"/>
    </source>
</evidence>
<dbReference type="AlphaFoldDB" id="A0A6A6SYS6"/>
<keyword evidence="4" id="KW-0645">Protease</keyword>
<reference evidence="4" key="1">
    <citation type="journal article" date="2020" name="Stud. Mycol.">
        <title>101 Dothideomycetes genomes: a test case for predicting lifestyles and emergence of pathogens.</title>
        <authorList>
            <person name="Haridas S."/>
            <person name="Albert R."/>
            <person name="Binder M."/>
            <person name="Bloem J."/>
            <person name="Labutti K."/>
            <person name="Salamov A."/>
            <person name="Andreopoulos B."/>
            <person name="Baker S."/>
            <person name="Barry K."/>
            <person name="Bills G."/>
            <person name="Bluhm B."/>
            <person name="Cannon C."/>
            <person name="Castanera R."/>
            <person name="Culley D."/>
            <person name="Daum C."/>
            <person name="Ezra D."/>
            <person name="Gonzalez J."/>
            <person name="Henrissat B."/>
            <person name="Kuo A."/>
            <person name="Liang C."/>
            <person name="Lipzen A."/>
            <person name="Lutzoni F."/>
            <person name="Magnuson J."/>
            <person name="Mondo S."/>
            <person name="Nolan M."/>
            <person name="Ohm R."/>
            <person name="Pangilinan J."/>
            <person name="Park H.-J."/>
            <person name="Ramirez L."/>
            <person name="Alfaro M."/>
            <person name="Sun H."/>
            <person name="Tritt A."/>
            <person name="Yoshinaga Y."/>
            <person name="Zwiers L.-H."/>
            <person name="Turgeon B."/>
            <person name="Goodwin S."/>
            <person name="Spatafora J."/>
            <person name="Crous P."/>
            <person name="Grigoriev I."/>
        </authorList>
    </citation>
    <scope>NUCLEOTIDE SEQUENCE</scope>
    <source>
        <strain evidence="4">CBS 122681</strain>
    </source>
</reference>
<keyword evidence="1" id="KW-0853">WD repeat</keyword>
<organism evidence="4 5">
    <name type="scientific">Lophiostoma macrostomum CBS 122681</name>
    <dbReference type="NCBI Taxonomy" id="1314788"/>
    <lineage>
        <taxon>Eukaryota</taxon>
        <taxon>Fungi</taxon>
        <taxon>Dikarya</taxon>
        <taxon>Ascomycota</taxon>
        <taxon>Pezizomycotina</taxon>
        <taxon>Dothideomycetes</taxon>
        <taxon>Pleosporomycetidae</taxon>
        <taxon>Pleosporales</taxon>
        <taxon>Lophiostomataceae</taxon>
        <taxon>Lophiostoma</taxon>
    </lineage>
</organism>
<keyword evidence="5" id="KW-1185">Reference proteome</keyword>
<dbReference type="GO" id="GO:0006508">
    <property type="term" value="P:proteolysis"/>
    <property type="evidence" value="ECO:0007669"/>
    <property type="project" value="UniProtKB-KW"/>
</dbReference>
<dbReference type="InterPro" id="IPR050505">
    <property type="entry name" value="WDR55/POC1"/>
</dbReference>
<dbReference type="SUPFAM" id="SSF50998">
    <property type="entry name" value="Quinoprotein alcohol dehydrogenase-like"/>
    <property type="match status" value="1"/>
</dbReference>
<dbReference type="InterPro" id="IPR011047">
    <property type="entry name" value="Quinoprotein_ADH-like_sf"/>
</dbReference>
<feature type="compositionally biased region" description="Low complexity" evidence="3">
    <location>
        <begin position="9"/>
        <end position="18"/>
    </location>
</feature>
<evidence type="ECO:0000256" key="3">
    <source>
        <dbReference type="SAM" id="MobiDB-lite"/>
    </source>
</evidence>
<evidence type="ECO:0000256" key="2">
    <source>
        <dbReference type="ARBA" id="ARBA00022737"/>
    </source>
</evidence>
<evidence type="ECO:0000313" key="5">
    <source>
        <dbReference type="Proteomes" id="UP000799324"/>
    </source>
</evidence>